<evidence type="ECO:0000256" key="2">
    <source>
        <dbReference type="ARBA" id="ARBA00022801"/>
    </source>
</evidence>
<keyword evidence="4" id="KW-1185">Reference proteome</keyword>
<dbReference type="GO" id="GO:0016788">
    <property type="term" value="F:hydrolase activity, acting on ester bonds"/>
    <property type="evidence" value="ECO:0007669"/>
    <property type="project" value="TreeGrafter"/>
</dbReference>
<proteinExistence type="inferred from homology"/>
<evidence type="ECO:0008006" key="5">
    <source>
        <dbReference type="Google" id="ProtNLM"/>
    </source>
</evidence>
<dbReference type="InterPro" id="IPR000801">
    <property type="entry name" value="Esterase-like"/>
</dbReference>
<dbReference type="SUPFAM" id="SSF53474">
    <property type="entry name" value="alpha/beta-Hydrolases"/>
    <property type="match status" value="1"/>
</dbReference>
<reference evidence="3" key="1">
    <citation type="submission" date="2020-06" db="EMBL/GenBank/DDBJ databases">
        <authorList>
            <person name="Onetto C."/>
        </authorList>
    </citation>
    <scope>NUCLEOTIDE SEQUENCE</scope>
</reference>
<dbReference type="Proteomes" id="UP000745764">
    <property type="component" value="Unassembled WGS sequence"/>
</dbReference>
<dbReference type="PANTHER" id="PTHR40841:SF2">
    <property type="entry name" value="SIDEROPHORE-DEGRADING ESTERASE (EUROFUNG)"/>
    <property type="match status" value="1"/>
</dbReference>
<accession>A0A9N8KUR3</accession>
<sequence>MSKSFGMPIILPNATQHDLTNPKTNLHYRIQISWPLDWDRTKTLRASKVPVIYILDGNSLFLTASEILWRSSSNTFYQGGGIIVGIGYQDVPTDSGSLYSSQRNTDLTLSEHEVYAGLGGADSFLDFVEQQVRPFVRNQFQDVSIGEEAIFGHSFGGLCVLHAMFSKRGGSFDAYFAASPSVWWDVKIVEEAENFCSCKDEMACSLQLSYGSLEANPRRATSESDIEFEERIQRSAERKMGENAIAMEKTLRESGRLRDTSIINFEGEDHCTVATSALLRALSTFLDH</sequence>
<dbReference type="AlphaFoldDB" id="A0A9N8KUR3"/>
<gene>
    <name evidence="3" type="ORF">AWRI4620_LOCUS7364</name>
</gene>
<evidence type="ECO:0000313" key="3">
    <source>
        <dbReference type="EMBL" id="CAD0113109.1"/>
    </source>
</evidence>
<dbReference type="InterPro" id="IPR029058">
    <property type="entry name" value="AB_hydrolase_fold"/>
</dbReference>
<dbReference type="EMBL" id="CAINUL010000015">
    <property type="protein sequence ID" value="CAD0113109.1"/>
    <property type="molecule type" value="Genomic_DNA"/>
</dbReference>
<keyword evidence="2" id="KW-0378">Hydrolase</keyword>
<name>A0A9N8KUR3_9PEZI</name>
<dbReference type="Pfam" id="PF00756">
    <property type="entry name" value="Esterase"/>
    <property type="match status" value="1"/>
</dbReference>
<dbReference type="InterPro" id="IPR052558">
    <property type="entry name" value="Siderophore_Hydrolase_D"/>
</dbReference>
<protein>
    <recommendedName>
        <fullName evidence="5">Siderophore esterase IroE-like protein</fullName>
    </recommendedName>
</protein>
<dbReference type="OrthoDB" id="446683at2759"/>
<dbReference type="PANTHER" id="PTHR40841">
    <property type="entry name" value="SIDEROPHORE TRIACETYLFUSARININE C ESTERASE"/>
    <property type="match status" value="1"/>
</dbReference>
<comment type="caution">
    <text evidence="3">The sequence shown here is derived from an EMBL/GenBank/DDBJ whole genome shotgun (WGS) entry which is preliminary data.</text>
</comment>
<organism evidence="3 4">
    <name type="scientific">Aureobasidium uvarum</name>
    <dbReference type="NCBI Taxonomy" id="2773716"/>
    <lineage>
        <taxon>Eukaryota</taxon>
        <taxon>Fungi</taxon>
        <taxon>Dikarya</taxon>
        <taxon>Ascomycota</taxon>
        <taxon>Pezizomycotina</taxon>
        <taxon>Dothideomycetes</taxon>
        <taxon>Dothideomycetidae</taxon>
        <taxon>Dothideales</taxon>
        <taxon>Saccotheciaceae</taxon>
        <taxon>Aureobasidium</taxon>
    </lineage>
</organism>
<comment type="similarity">
    <text evidence="1">Belongs to the esterase D family.</text>
</comment>
<evidence type="ECO:0000256" key="1">
    <source>
        <dbReference type="ARBA" id="ARBA00005622"/>
    </source>
</evidence>
<dbReference type="Gene3D" id="3.40.50.1820">
    <property type="entry name" value="alpha/beta hydrolase"/>
    <property type="match status" value="1"/>
</dbReference>
<evidence type="ECO:0000313" key="4">
    <source>
        <dbReference type="Proteomes" id="UP000745764"/>
    </source>
</evidence>